<keyword evidence="2" id="KW-0812">Transmembrane</keyword>
<dbReference type="Proteomes" id="UP000502504">
    <property type="component" value="Chromosome"/>
</dbReference>
<gene>
    <name evidence="3" type="ORF">HCX60_14900</name>
</gene>
<accession>A0AAE7CKL5</accession>
<evidence type="ECO:0000256" key="2">
    <source>
        <dbReference type="SAM" id="Phobius"/>
    </source>
</evidence>
<organism evidence="3 4">
    <name type="scientific">Streptomyces antibioticus</name>
    <dbReference type="NCBI Taxonomy" id="1890"/>
    <lineage>
        <taxon>Bacteria</taxon>
        <taxon>Bacillati</taxon>
        <taxon>Actinomycetota</taxon>
        <taxon>Actinomycetes</taxon>
        <taxon>Kitasatosporales</taxon>
        <taxon>Streptomycetaceae</taxon>
        <taxon>Streptomyces</taxon>
    </lineage>
</organism>
<dbReference type="AlphaFoldDB" id="A0AAE7CKL5"/>
<evidence type="ECO:0000313" key="4">
    <source>
        <dbReference type="Proteomes" id="UP000502504"/>
    </source>
</evidence>
<proteinExistence type="predicted"/>
<keyword evidence="2" id="KW-1133">Transmembrane helix</keyword>
<dbReference type="EMBL" id="CP050692">
    <property type="protein sequence ID" value="QIT44690.1"/>
    <property type="molecule type" value="Genomic_DNA"/>
</dbReference>
<keyword evidence="2" id="KW-0472">Membrane</keyword>
<evidence type="ECO:0000256" key="1">
    <source>
        <dbReference type="SAM" id="MobiDB-lite"/>
    </source>
</evidence>
<reference evidence="3 4" key="1">
    <citation type="submission" date="2020-03" db="EMBL/GenBank/DDBJ databases">
        <title>Is there a link between lipid content and antibiotic production in Streptomyces?</title>
        <authorList>
            <person name="David M."/>
            <person name="Lejeune C."/>
            <person name="Abreu S."/>
            <person name="Thibessard A."/>
            <person name="Leblond P."/>
            <person name="Chaminade P."/>
            <person name="Virolle M.-J."/>
        </authorList>
    </citation>
    <scope>NUCLEOTIDE SEQUENCE [LARGE SCALE GENOMIC DNA]</scope>
    <source>
        <strain evidence="3 4">DSM 41481</strain>
    </source>
</reference>
<dbReference type="RefSeq" id="WP_078633593.1">
    <property type="nucleotide sequence ID" value="NZ_CM007717.1"/>
</dbReference>
<feature type="region of interest" description="Disordered" evidence="1">
    <location>
        <begin position="52"/>
        <end position="80"/>
    </location>
</feature>
<protein>
    <submittedName>
        <fullName evidence="3">Uncharacterized protein</fullName>
    </submittedName>
</protein>
<sequence length="360" mass="39410">MATAPSREEILKAVERHIARRGGGVHVTAAGAADFSWQSLFDCQVLRSIERREETSRKDKGRRAGPARLPTYTDLDAYTVPPPAHPGLAKRYELVREGSLDELECPDCEDGRKDCGTCEGRGGRDCPRHVECAVCHGGPDTCWECDGTGHPRSRRARAAAASRPDAAEVERATCTRCRRPDVACPNCLGRRQTTCPACSGTGLAPCADCKGARRVRDEACGGTGRFTVWTQGVITHTPDREETKVSAPAFLRVRTDQWNHRTLCDVGAELPDFLDDEHRKLAAPLLAVKDGEILRRVTLRHLPLARVALRADPDRVYYAYPGPGGIVVHRRPSKERVTALVWAALTVVALVTVVALTVLR</sequence>
<feature type="transmembrane region" description="Helical" evidence="2">
    <location>
        <begin position="339"/>
        <end position="359"/>
    </location>
</feature>
<evidence type="ECO:0000313" key="3">
    <source>
        <dbReference type="EMBL" id="QIT44690.1"/>
    </source>
</evidence>
<name>A0AAE7CKL5_STRAT</name>